<dbReference type="NCBIfam" id="TIGR00399">
    <property type="entry name" value="metG_C_term"/>
    <property type="match status" value="1"/>
</dbReference>
<reference evidence="16 17" key="1">
    <citation type="journal article" date="2016" name="Front. Microbiol.">
        <title>Comprehensive Phylogenetic Analysis of Bovine Non-aureus Staphylococci Species Based on Whole-Genome Sequencing.</title>
        <authorList>
            <person name="Naushad S."/>
            <person name="Barkema H.W."/>
            <person name="Luby C."/>
            <person name="Condas L.A."/>
            <person name="Nobrega D.B."/>
            <person name="Carson D.A."/>
            <person name="De Buck J."/>
        </authorList>
    </citation>
    <scope>NUCLEOTIDE SEQUENCE [LARGE SCALE GENOMIC DNA]</scope>
    <source>
        <strain evidence="16 17">SNUC 2204</strain>
    </source>
</reference>
<comment type="subunit">
    <text evidence="3 14">Homodimer.</text>
</comment>
<dbReference type="RefSeq" id="WP_107557208.1">
    <property type="nucleotide sequence ID" value="NZ_PZFK01000023.1"/>
</dbReference>
<evidence type="ECO:0000256" key="8">
    <source>
        <dbReference type="ARBA" id="ARBA00022840"/>
    </source>
</evidence>
<evidence type="ECO:0000256" key="2">
    <source>
        <dbReference type="ARBA" id="ARBA00004496"/>
    </source>
</evidence>
<dbReference type="InterPro" id="IPR002547">
    <property type="entry name" value="tRNA-bd_dom"/>
</dbReference>
<keyword evidence="10 14" id="KW-0648">Protein biosynthesis</keyword>
<feature type="domain" description="TRNA-binding" evidence="15">
    <location>
        <begin position="566"/>
        <end position="666"/>
    </location>
</feature>
<comment type="catalytic activity">
    <reaction evidence="12 14">
        <text>tRNA(Met) + L-methionine + ATP = L-methionyl-tRNA(Met) + AMP + diphosphate</text>
        <dbReference type="Rhea" id="RHEA:13481"/>
        <dbReference type="Rhea" id="RHEA-COMP:9667"/>
        <dbReference type="Rhea" id="RHEA-COMP:9698"/>
        <dbReference type="ChEBI" id="CHEBI:30616"/>
        <dbReference type="ChEBI" id="CHEBI:33019"/>
        <dbReference type="ChEBI" id="CHEBI:57844"/>
        <dbReference type="ChEBI" id="CHEBI:78442"/>
        <dbReference type="ChEBI" id="CHEBI:78530"/>
        <dbReference type="ChEBI" id="CHEBI:456215"/>
        <dbReference type="EC" id="6.1.1.10"/>
    </reaction>
</comment>
<dbReference type="GO" id="GO:0006431">
    <property type="term" value="P:methionyl-tRNA aminoacylation"/>
    <property type="evidence" value="ECO:0007669"/>
    <property type="project" value="UniProtKB-UniRule"/>
</dbReference>
<dbReference type="InterPro" id="IPR009080">
    <property type="entry name" value="tRNAsynth_Ia_anticodon-bd"/>
</dbReference>
<dbReference type="HAMAP" id="MF_01228">
    <property type="entry name" value="Met_tRNA_synth_type2"/>
    <property type="match status" value="1"/>
</dbReference>
<evidence type="ECO:0000256" key="10">
    <source>
        <dbReference type="ARBA" id="ARBA00022917"/>
    </source>
</evidence>
<dbReference type="GO" id="GO:0000049">
    <property type="term" value="F:tRNA binding"/>
    <property type="evidence" value="ECO:0007669"/>
    <property type="project" value="UniProtKB-UniRule"/>
</dbReference>
<evidence type="ECO:0000256" key="6">
    <source>
        <dbReference type="ARBA" id="ARBA00022598"/>
    </source>
</evidence>
<dbReference type="STRING" id="1167632.GCA_000286335_00635"/>
<dbReference type="SUPFAM" id="SSF47323">
    <property type="entry name" value="Anticodon-binding domain of a subclass of class I aminoacyl-tRNA synthetases"/>
    <property type="match status" value="1"/>
</dbReference>
<dbReference type="EMBL" id="PZFK01000023">
    <property type="protein sequence ID" value="PTI28770.1"/>
    <property type="molecule type" value="Genomic_DNA"/>
</dbReference>
<gene>
    <name evidence="14" type="primary">metG</name>
    <name evidence="16" type="ORF">BU072_10475</name>
</gene>
<comment type="caution">
    <text evidence="14">Lacks conserved residue(s) required for the propagation of feature annotation.</text>
</comment>
<dbReference type="InterPro" id="IPR014758">
    <property type="entry name" value="Met-tRNA_synth"/>
</dbReference>
<dbReference type="InterPro" id="IPR004495">
    <property type="entry name" value="Met-tRNA-synth_bsu_C"/>
</dbReference>
<dbReference type="PROSITE" id="PS50886">
    <property type="entry name" value="TRBD"/>
    <property type="match status" value="1"/>
</dbReference>
<dbReference type="NCBIfam" id="NF008900">
    <property type="entry name" value="PRK12267.1"/>
    <property type="match status" value="1"/>
</dbReference>
<feature type="short sequence motif" description="'KMSKS' region" evidence="14">
    <location>
        <begin position="308"/>
        <end position="312"/>
    </location>
</feature>
<evidence type="ECO:0000256" key="7">
    <source>
        <dbReference type="ARBA" id="ARBA00022741"/>
    </source>
</evidence>
<dbReference type="InterPro" id="IPR041872">
    <property type="entry name" value="Anticodon_Met"/>
</dbReference>
<dbReference type="GO" id="GO:0005737">
    <property type="term" value="C:cytoplasm"/>
    <property type="evidence" value="ECO:0007669"/>
    <property type="project" value="UniProtKB-SubCell"/>
</dbReference>
<dbReference type="AlphaFoldDB" id="A0A2T4PRL3"/>
<dbReference type="CDD" id="cd02800">
    <property type="entry name" value="tRNA_bind_EcMetRS_like"/>
    <property type="match status" value="1"/>
</dbReference>
<evidence type="ECO:0000313" key="17">
    <source>
        <dbReference type="Proteomes" id="UP000241209"/>
    </source>
</evidence>
<dbReference type="SUPFAM" id="SSF52374">
    <property type="entry name" value="Nucleotidylyl transferase"/>
    <property type="match status" value="1"/>
</dbReference>
<dbReference type="GO" id="GO:0004825">
    <property type="term" value="F:methionine-tRNA ligase activity"/>
    <property type="evidence" value="ECO:0007669"/>
    <property type="project" value="UniProtKB-UniRule"/>
</dbReference>
<comment type="caution">
    <text evidence="16">The sequence shown here is derived from an EMBL/GenBank/DDBJ whole genome shotgun (WGS) entry which is preliminary data.</text>
</comment>
<keyword evidence="9 14" id="KW-0694">RNA-binding</keyword>
<evidence type="ECO:0000256" key="12">
    <source>
        <dbReference type="ARBA" id="ARBA00047364"/>
    </source>
</evidence>
<evidence type="ECO:0000256" key="4">
    <source>
        <dbReference type="ARBA" id="ARBA00022490"/>
    </source>
</evidence>
<evidence type="ECO:0000256" key="1">
    <source>
        <dbReference type="ARBA" id="ARBA00003314"/>
    </source>
</evidence>
<dbReference type="Pfam" id="PF19303">
    <property type="entry name" value="Anticodon_3"/>
    <property type="match status" value="1"/>
</dbReference>
<dbReference type="InterPro" id="IPR001412">
    <property type="entry name" value="aa-tRNA-synth_I_CS"/>
</dbReference>
<dbReference type="FunFam" id="2.170.220.10:FF:000002">
    <property type="entry name" value="Methionine--tRNA ligase"/>
    <property type="match status" value="1"/>
</dbReference>
<proteinExistence type="inferred from homology"/>
<dbReference type="PROSITE" id="PS00178">
    <property type="entry name" value="AA_TRNA_LIGASE_I"/>
    <property type="match status" value="1"/>
</dbReference>
<evidence type="ECO:0000256" key="9">
    <source>
        <dbReference type="ARBA" id="ARBA00022884"/>
    </source>
</evidence>
<dbReference type="Gene3D" id="3.40.50.620">
    <property type="entry name" value="HUPs"/>
    <property type="match status" value="1"/>
</dbReference>
<evidence type="ECO:0000256" key="5">
    <source>
        <dbReference type="ARBA" id="ARBA00022555"/>
    </source>
</evidence>
<dbReference type="PANTHER" id="PTHR43326">
    <property type="entry name" value="METHIONYL-TRNA SYNTHETASE"/>
    <property type="match status" value="1"/>
</dbReference>
<dbReference type="NCBIfam" id="TIGR00398">
    <property type="entry name" value="metG"/>
    <property type="match status" value="1"/>
</dbReference>
<dbReference type="PRINTS" id="PR01041">
    <property type="entry name" value="TRNASYNTHMET"/>
</dbReference>
<sequence length="666" mass="76118">MTKETFYITTPIYYPSGNLHIGHAYTTVAGDVIARYKRLQGYDVHYLTGTDEHGQKIQEKAKEAGLSEIEYLNGIIESIQSLWKKLDISNDDFIRTTEKRHKQVVEKVFERLLAQGDIYLGEYEGWYSIPDETYYTETQLVDPVYEDGKIVGGKSPDSGHEVELVKEESYFFKLDNYADRLLKFFDENPDFILPISRKNEMINNFIKPGLEDLAISRTTFDWGIKVPSNPKHVVYVWIDALVNYISALGYLSDDDELFKKYWPADVHLMAKEIVRFHSIIWPILLMALDLPLPKREFAHGWILMKDGKMSKSKGNVVDPNVLIDKYGLDATRYYLMRELPFGADGVFTPEAFVERTNYDLANDLGNLVNRTIAMVNKYFNGVLPKYKGKLHSIDEEVEQMAIDTKDNFYSAMENMQFSVALAEIWKLISRTNKYIDETTPWVLAKDENEREMLENVMIHLVENIRFAAVLLRPFLTHAPYEIFRQLNLAKGKLDTFESIEAYGAIDQEIKVIDKPEPIFPRLDVEQEVAFIKDSMHGGTLPEAEEETAKASEEEEVKSKAEITIDQFDKVELKAATVIGADYVKKSDKLLKIKVDLGFEKRQIVSGIAEFYKPEDIVGKKVAVVTNLKPVKLRGELSEGMILSAEKDGTLTLISLPNAIQNGSIIK</sequence>
<dbReference type="Gene3D" id="1.10.730.10">
    <property type="entry name" value="Isoleucyl-tRNA Synthetase, Domain 1"/>
    <property type="match status" value="1"/>
</dbReference>
<feature type="short sequence motif" description="'HIGH' region" evidence="14">
    <location>
        <begin position="13"/>
        <end position="23"/>
    </location>
</feature>
<dbReference type="PANTHER" id="PTHR43326:SF1">
    <property type="entry name" value="METHIONINE--TRNA LIGASE, MITOCHONDRIAL"/>
    <property type="match status" value="1"/>
</dbReference>
<evidence type="ECO:0000256" key="14">
    <source>
        <dbReference type="HAMAP-Rule" id="MF_01228"/>
    </source>
</evidence>
<evidence type="ECO:0000259" key="15">
    <source>
        <dbReference type="PROSITE" id="PS50886"/>
    </source>
</evidence>
<evidence type="ECO:0000256" key="13">
    <source>
        <dbReference type="ARBA" id="ARBA00048359"/>
    </source>
</evidence>
<keyword evidence="6 14" id="KW-0436">Ligase</keyword>
<evidence type="ECO:0000256" key="3">
    <source>
        <dbReference type="ARBA" id="ARBA00011738"/>
    </source>
</evidence>
<keyword evidence="4 14" id="KW-0963">Cytoplasm</keyword>
<dbReference type="FunFam" id="1.10.730.10:FF:000026">
    <property type="entry name" value="Methionine--tRNA ligase"/>
    <property type="match status" value="1"/>
</dbReference>
<evidence type="ECO:0000313" key="16">
    <source>
        <dbReference type="EMBL" id="PTI28770.1"/>
    </source>
</evidence>
<organism evidence="16 17">
    <name type="scientific">Mammaliicoccus vitulinus</name>
    <dbReference type="NCBI Taxonomy" id="71237"/>
    <lineage>
        <taxon>Bacteria</taxon>
        <taxon>Bacillati</taxon>
        <taxon>Bacillota</taxon>
        <taxon>Bacilli</taxon>
        <taxon>Bacillales</taxon>
        <taxon>Staphylococcaceae</taxon>
        <taxon>Mammaliicoccus</taxon>
    </lineage>
</organism>
<dbReference type="InterPro" id="IPR033911">
    <property type="entry name" value="MetRS_core"/>
</dbReference>
<dbReference type="GO" id="GO:0004822">
    <property type="term" value="F:isoleucine-tRNA ligase activity"/>
    <property type="evidence" value="ECO:0007669"/>
    <property type="project" value="UniProtKB-EC"/>
</dbReference>
<keyword evidence="8 14" id="KW-0067">ATP-binding</keyword>
<dbReference type="Proteomes" id="UP000241209">
    <property type="component" value="Unassembled WGS sequence"/>
</dbReference>
<comment type="similarity">
    <text evidence="14">Belongs to the class-I aminoacyl-tRNA synthetase family. MetG type 2B subfamily.</text>
</comment>
<dbReference type="SUPFAM" id="SSF50249">
    <property type="entry name" value="Nucleic acid-binding proteins"/>
    <property type="match status" value="1"/>
</dbReference>
<dbReference type="Pfam" id="PF01588">
    <property type="entry name" value="tRNA_bind"/>
    <property type="match status" value="1"/>
</dbReference>
<evidence type="ECO:0000256" key="11">
    <source>
        <dbReference type="ARBA" id="ARBA00023146"/>
    </source>
</evidence>
<name>A0A2T4PRL3_9STAP</name>
<dbReference type="InterPro" id="IPR012340">
    <property type="entry name" value="NA-bd_OB-fold"/>
</dbReference>
<keyword evidence="11 14" id="KW-0030">Aminoacyl-tRNA synthetase</keyword>
<dbReference type="InterPro" id="IPR015413">
    <property type="entry name" value="Methionyl/Leucyl_tRNA_Synth"/>
</dbReference>
<dbReference type="CDD" id="cd00814">
    <property type="entry name" value="MetRS_core"/>
    <property type="match status" value="1"/>
</dbReference>
<keyword evidence="7 14" id="KW-0547">Nucleotide-binding</keyword>
<dbReference type="InterPro" id="IPR014729">
    <property type="entry name" value="Rossmann-like_a/b/a_fold"/>
</dbReference>
<dbReference type="Pfam" id="PF09334">
    <property type="entry name" value="tRNA-synt_1g"/>
    <property type="match status" value="1"/>
</dbReference>
<dbReference type="GO" id="GO:0005524">
    <property type="term" value="F:ATP binding"/>
    <property type="evidence" value="ECO:0007669"/>
    <property type="project" value="UniProtKB-UniRule"/>
</dbReference>
<comment type="subcellular location">
    <subcellularLocation>
        <location evidence="2 14">Cytoplasm</location>
    </subcellularLocation>
</comment>
<comment type="function">
    <text evidence="1 14">Is required not only for elongation of protein synthesis but also for the initiation of all mRNA translation through initiator tRNA(fMet) aminoacylation.</text>
</comment>
<dbReference type="FunFam" id="2.40.50.140:FF:000042">
    <property type="entry name" value="Methionine--tRNA ligase"/>
    <property type="match status" value="1"/>
</dbReference>
<protein>
    <recommendedName>
        <fullName evidence="14">Methionine--tRNA ligase</fullName>
        <ecNumber evidence="14">6.1.1.10</ecNumber>
    </recommendedName>
    <alternativeName>
        <fullName evidence="14">Methionyl-tRNA synthetase</fullName>
        <shortName evidence="14">MetRS</shortName>
    </alternativeName>
</protein>
<dbReference type="CDD" id="cd07957">
    <property type="entry name" value="Anticodon_Ia_Met"/>
    <property type="match status" value="1"/>
</dbReference>
<dbReference type="Gene3D" id="2.40.50.140">
    <property type="entry name" value="Nucleic acid-binding proteins"/>
    <property type="match status" value="1"/>
</dbReference>
<comment type="catalytic activity">
    <reaction evidence="13">
        <text>tRNA(Ile) + L-isoleucine + ATP = L-isoleucyl-tRNA(Ile) + AMP + diphosphate</text>
        <dbReference type="Rhea" id="RHEA:11060"/>
        <dbReference type="Rhea" id="RHEA-COMP:9666"/>
        <dbReference type="Rhea" id="RHEA-COMP:9695"/>
        <dbReference type="ChEBI" id="CHEBI:30616"/>
        <dbReference type="ChEBI" id="CHEBI:33019"/>
        <dbReference type="ChEBI" id="CHEBI:58045"/>
        <dbReference type="ChEBI" id="CHEBI:78442"/>
        <dbReference type="ChEBI" id="CHEBI:78528"/>
        <dbReference type="ChEBI" id="CHEBI:456215"/>
        <dbReference type="EC" id="6.1.1.5"/>
    </reaction>
</comment>
<dbReference type="Gene3D" id="2.170.220.10">
    <property type="match status" value="1"/>
</dbReference>
<dbReference type="EC" id="6.1.1.10" evidence="14"/>
<dbReference type="InterPro" id="IPR023457">
    <property type="entry name" value="Met-tRNA_synth_2"/>
</dbReference>
<keyword evidence="5 14" id="KW-0820">tRNA-binding</keyword>
<accession>A0A2T4PRL3</accession>